<evidence type="ECO:0000256" key="1">
    <source>
        <dbReference type="SAM" id="Coils"/>
    </source>
</evidence>
<reference evidence="2 3" key="1">
    <citation type="submission" date="2021-03" db="EMBL/GenBank/DDBJ databases">
        <title>Oceanisphaera sp. nov., isolated from the intestine.</title>
        <authorList>
            <person name="Zhao L.-H."/>
            <person name="Shi L.-F."/>
        </authorList>
    </citation>
    <scope>NUCLEOTIDE SEQUENCE [LARGE SCALE GENOMIC DNA]</scope>
    <source>
        <strain evidence="2 3">DM8</strain>
    </source>
</reference>
<evidence type="ECO:0000313" key="2">
    <source>
        <dbReference type="EMBL" id="MBO1518107.1"/>
    </source>
</evidence>
<name>A0ABS3NBZ1_9GAMM</name>
<dbReference type="EMBL" id="JAGDFX010000001">
    <property type="protein sequence ID" value="MBO1518107.1"/>
    <property type="molecule type" value="Genomic_DNA"/>
</dbReference>
<keyword evidence="1" id="KW-0175">Coiled coil</keyword>
<protein>
    <submittedName>
        <fullName evidence="2">Uncharacterized protein</fullName>
    </submittedName>
</protein>
<sequence length="223" mass="26694">MFLTNNRSDIEKWKLWIEESHPEKIKWAIDYISKKVNKSFKMEHKSKNLFINLINEIPESPENTINLNKMMAAWRAKKHKEKTNREISSFLLEEKTRSKISRLAKKSKQSQSKVIEEAIFNHDRDTKEINKEVKSIVESRITQKEKLTNAKKRKEKREIKRLTLEIELLREKNAKIKAGYISMKSFTEEIILEYNFGSNEEEHEAIQDELWKKLNLMIEKFNI</sequence>
<accession>A0ABS3NBZ1</accession>
<keyword evidence="3" id="KW-1185">Reference proteome</keyword>
<dbReference type="Proteomes" id="UP000664882">
    <property type="component" value="Unassembled WGS sequence"/>
</dbReference>
<organism evidence="2 3">
    <name type="scientific">Oceanisphaera pacifica</name>
    <dbReference type="NCBI Taxonomy" id="2818389"/>
    <lineage>
        <taxon>Bacteria</taxon>
        <taxon>Pseudomonadati</taxon>
        <taxon>Pseudomonadota</taxon>
        <taxon>Gammaproteobacteria</taxon>
        <taxon>Aeromonadales</taxon>
        <taxon>Aeromonadaceae</taxon>
        <taxon>Oceanisphaera</taxon>
    </lineage>
</organism>
<evidence type="ECO:0000313" key="3">
    <source>
        <dbReference type="Proteomes" id="UP000664882"/>
    </source>
</evidence>
<proteinExistence type="predicted"/>
<gene>
    <name evidence="2" type="ORF">J3U76_00410</name>
</gene>
<feature type="coiled-coil region" evidence="1">
    <location>
        <begin position="152"/>
        <end position="179"/>
    </location>
</feature>
<comment type="caution">
    <text evidence="2">The sequence shown here is derived from an EMBL/GenBank/DDBJ whole genome shotgun (WGS) entry which is preliminary data.</text>
</comment>
<dbReference type="RefSeq" id="WP_208003663.1">
    <property type="nucleotide sequence ID" value="NZ_JAGDFX010000001.1"/>
</dbReference>